<evidence type="ECO:0000313" key="5">
    <source>
        <dbReference type="EMBL" id="HIR59172.1"/>
    </source>
</evidence>
<dbReference type="Gene3D" id="1.10.3290.10">
    <property type="entry name" value="Fido-like domain"/>
    <property type="match status" value="1"/>
</dbReference>
<accession>A0A9D1DUA7</accession>
<feature type="domain" description="Fido" evidence="4">
    <location>
        <begin position="75"/>
        <end position="208"/>
    </location>
</feature>
<evidence type="ECO:0000256" key="2">
    <source>
        <dbReference type="PIRSR" id="PIRSR640198-2"/>
    </source>
</evidence>
<keyword evidence="2" id="KW-0547">Nucleotide-binding</keyword>
<dbReference type="InterPro" id="IPR040198">
    <property type="entry name" value="Fido_containing"/>
</dbReference>
<dbReference type="PANTHER" id="PTHR13504">
    <property type="entry name" value="FIDO DOMAIN-CONTAINING PROTEIN DDB_G0283145"/>
    <property type="match status" value="1"/>
</dbReference>
<dbReference type="Pfam" id="PF02661">
    <property type="entry name" value="Fic"/>
    <property type="match status" value="1"/>
</dbReference>
<dbReference type="PROSITE" id="PS51459">
    <property type="entry name" value="FIDO"/>
    <property type="match status" value="1"/>
</dbReference>
<comment type="caution">
    <text evidence="5">The sequence shown here is derived from an EMBL/GenBank/DDBJ whole genome shotgun (WGS) entry which is preliminary data.</text>
</comment>
<feature type="active site" evidence="1">
    <location>
        <position position="151"/>
    </location>
</feature>
<protein>
    <submittedName>
        <fullName evidence="5">Fic family protein</fullName>
    </submittedName>
</protein>
<evidence type="ECO:0000256" key="1">
    <source>
        <dbReference type="PIRSR" id="PIRSR640198-1"/>
    </source>
</evidence>
<dbReference type="Proteomes" id="UP000824232">
    <property type="component" value="Unassembled WGS sequence"/>
</dbReference>
<reference evidence="5" key="2">
    <citation type="journal article" date="2021" name="PeerJ">
        <title>Extensive microbial diversity within the chicken gut microbiome revealed by metagenomics and culture.</title>
        <authorList>
            <person name="Gilroy R."/>
            <person name="Ravi A."/>
            <person name="Getino M."/>
            <person name="Pursley I."/>
            <person name="Horton D.L."/>
            <person name="Alikhan N.F."/>
            <person name="Baker D."/>
            <person name="Gharbi K."/>
            <person name="Hall N."/>
            <person name="Watson M."/>
            <person name="Adriaenssens E.M."/>
            <person name="Foster-Nyarko E."/>
            <person name="Jarju S."/>
            <person name="Secka A."/>
            <person name="Antonio M."/>
            <person name="Oren A."/>
            <person name="Chaudhuri R.R."/>
            <person name="La Ragione R."/>
            <person name="Hildebrand F."/>
            <person name="Pallen M.J."/>
        </authorList>
    </citation>
    <scope>NUCLEOTIDE SEQUENCE</scope>
    <source>
        <strain evidence="5">CHK184-20233</strain>
    </source>
</reference>
<gene>
    <name evidence="5" type="ORF">IAB38_03895</name>
</gene>
<dbReference type="AlphaFoldDB" id="A0A9D1DUA7"/>
<dbReference type="PANTHER" id="PTHR13504:SF38">
    <property type="entry name" value="FIDO DOMAIN-CONTAINING PROTEIN"/>
    <property type="match status" value="1"/>
</dbReference>
<reference evidence="5" key="1">
    <citation type="submission" date="2020-10" db="EMBL/GenBank/DDBJ databases">
        <authorList>
            <person name="Gilroy R."/>
        </authorList>
    </citation>
    <scope>NUCLEOTIDE SEQUENCE</scope>
    <source>
        <strain evidence="5">CHK184-20233</strain>
    </source>
</reference>
<dbReference type="SUPFAM" id="SSF140931">
    <property type="entry name" value="Fic-like"/>
    <property type="match status" value="1"/>
</dbReference>
<proteinExistence type="predicted"/>
<evidence type="ECO:0000259" key="4">
    <source>
        <dbReference type="PROSITE" id="PS51459"/>
    </source>
</evidence>
<evidence type="ECO:0000256" key="3">
    <source>
        <dbReference type="PIRSR" id="PIRSR640198-3"/>
    </source>
</evidence>
<keyword evidence="2" id="KW-0067">ATP-binding</keyword>
<feature type="binding site" evidence="2">
    <location>
        <begin position="155"/>
        <end position="162"/>
    </location>
    <ligand>
        <name>ATP</name>
        <dbReference type="ChEBI" id="CHEBI:30616"/>
    </ligand>
</feature>
<sequence>MNNNNYLEDFITRSTYHSNAIEGSTLTYAETYAILFNDNSFKISGREPREIYEAINHKKAMNVLFEKLKSDDLELNEEFIKKINETINQDIRDTKGYRKVSVMIKGSDDIPPKPEQLNNLMMYFVYNYNHNETKDIFEKIAGFHIEFEHIHPFEDGNGRTGRLLINFELLKNNIPPIVIPKEERTKYFELLRSKDITALASWLKELSDKEKERIELFNSSNS</sequence>
<dbReference type="EMBL" id="DVHC01000040">
    <property type="protein sequence ID" value="HIR59172.1"/>
    <property type="molecule type" value="Genomic_DNA"/>
</dbReference>
<dbReference type="InterPro" id="IPR003812">
    <property type="entry name" value="Fido"/>
</dbReference>
<dbReference type="GO" id="GO:0005524">
    <property type="term" value="F:ATP binding"/>
    <property type="evidence" value="ECO:0007669"/>
    <property type="project" value="UniProtKB-KW"/>
</dbReference>
<name>A0A9D1DUA7_9FIRM</name>
<dbReference type="InterPro" id="IPR036597">
    <property type="entry name" value="Fido-like_dom_sf"/>
</dbReference>
<feature type="site" description="Important for autoinhibition of adenylyltransferase activity" evidence="3">
    <location>
        <position position="22"/>
    </location>
</feature>
<evidence type="ECO:0000313" key="6">
    <source>
        <dbReference type="Proteomes" id="UP000824232"/>
    </source>
</evidence>
<organism evidence="5 6">
    <name type="scientific">Candidatus Onthousia excrementipullorum</name>
    <dbReference type="NCBI Taxonomy" id="2840884"/>
    <lineage>
        <taxon>Bacteria</taxon>
        <taxon>Bacillati</taxon>
        <taxon>Bacillota</taxon>
        <taxon>Bacilli</taxon>
        <taxon>Candidatus Onthousia</taxon>
    </lineage>
</organism>